<dbReference type="Gene3D" id="3.30.70.100">
    <property type="match status" value="1"/>
</dbReference>
<evidence type="ECO:0000313" key="3">
    <source>
        <dbReference type="EMBL" id="OSQ38785.1"/>
    </source>
</evidence>
<dbReference type="PROSITE" id="PS51502">
    <property type="entry name" value="S_R_A_B_BARREL"/>
    <property type="match status" value="1"/>
</dbReference>
<evidence type="ECO:0000259" key="2">
    <source>
        <dbReference type="PROSITE" id="PS51502"/>
    </source>
</evidence>
<dbReference type="OrthoDB" id="9816070at2"/>
<keyword evidence="4" id="KW-1185">Reference proteome</keyword>
<dbReference type="RefSeq" id="WP_085581426.1">
    <property type="nucleotide sequence ID" value="NZ_JFKA01000003.1"/>
</dbReference>
<dbReference type="SUPFAM" id="SSF54909">
    <property type="entry name" value="Dimeric alpha+beta barrel"/>
    <property type="match status" value="1"/>
</dbReference>
<proteinExistence type="predicted"/>
<dbReference type="PANTHER" id="PTHR33178">
    <property type="match status" value="1"/>
</dbReference>
<dbReference type="STRING" id="1293891.TMES_08320"/>
<dbReference type="SMART" id="SM00886">
    <property type="entry name" value="Dabb"/>
    <property type="match status" value="1"/>
</dbReference>
<comment type="subunit">
    <text evidence="1">Homodimer.</text>
</comment>
<dbReference type="InterPro" id="IPR044662">
    <property type="entry name" value="HS1/DABB1-like"/>
</dbReference>
<sequence length="103" mass="11092">MIRHIVLIKFKSDTSEQTIQTLFDRLAALGEQLPGMRDFDASPSLSPEGLEQGFKHGICIDFVDEAARDTYLELPAHKALGGELVGLADGGINGLVVVDLKLG</sequence>
<dbReference type="InterPro" id="IPR011008">
    <property type="entry name" value="Dimeric_a/b-barrel"/>
</dbReference>
<dbReference type="InterPro" id="IPR013097">
    <property type="entry name" value="Dabb"/>
</dbReference>
<reference evidence="3 4" key="1">
    <citation type="submission" date="2014-03" db="EMBL/GenBank/DDBJ databases">
        <title>The draft genome sequence of Thalassospira mesophila JCM 18969.</title>
        <authorList>
            <person name="Lai Q."/>
            <person name="Shao Z."/>
        </authorList>
    </citation>
    <scope>NUCLEOTIDE SEQUENCE [LARGE SCALE GENOMIC DNA]</scope>
    <source>
        <strain evidence="3 4">JCM 18969</strain>
    </source>
</reference>
<feature type="domain" description="Stress-response A/B barrel" evidence="2">
    <location>
        <begin position="2"/>
        <end position="100"/>
    </location>
</feature>
<dbReference type="AlphaFoldDB" id="A0A1Y2L0Z5"/>
<name>A0A1Y2L0Z5_9PROT</name>
<accession>A0A1Y2L0Z5</accession>
<gene>
    <name evidence="3" type="ORF">TMES_08320</name>
</gene>
<dbReference type="Pfam" id="PF07876">
    <property type="entry name" value="Dabb"/>
    <property type="match status" value="1"/>
</dbReference>
<dbReference type="EMBL" id="JFKA01000003">
    <property type="protein sequence ID" value="OSQ38785.1"/>
    <property type="molecule type" value="Genomic_DNA"/>
</dbReference>
<comment type="caution">
    <text evidence="3">The sequence shown here is derived from an EMBL/GenBank/DDBJ whole genome shotgun (WGS) entry which is preliminary data.</text>
</comment>
<evidence type="ECO:0000313" key="4">
    <source>
        <dbReference type="Proteomes" id="UP000193391"/>
    </source>
</evidence>
<evidence type="ECO:0000256" key="1">
    <source>
        <dbReference type="ARBA" id="ARBA00011738"/>
    </source>
</evidence>
<protein>
    <submittedName>
        <fullName evidence="3">Stress responsive protein</fullName>
    </submittedName>
</protein>
<dbReference type="Proteomes" id="UP000193391">
    <property type="component" value="Unassembled WGS sequence"/>
</dbReference>
<dbReference type="PANTHER" id="PTHR33178:SF10">
    <property type="entry name" value="STRESS-RESPONSE A_B BARREL DOMAIN-CONTAINING PROTEIN"/>
    <property type="match status" value="1"/>
</dbReference>
<organism evidence="3 4">
    <name type="scientific">Thalassospira mesophila</name>
    <dbReference type="NCBI Taxonomy" id="1293891"/>
    <lineage>
        <taxon>Bacteria</taxon>
        <taxon>Pseudomonadati</taxon>
        <taxon>Pseudomonadota</taxon>
        <taxon>Alphaproteobacteria</taxon>
        <taxon>Rhodospirillales</taxon>
        <taxon>Thalassospiraceae</taxon>
        <taxon>Thalassospira</taxon>
    </lineage>
</organism>